<feature type="non-terminal residue" evidence="2">
    <location>
        <position position="79"/>
    </location>
</feature>
<comment type="caution">
    <text evidence="2">The sequence shown here is derived from an EMBL/GenBank/DDBJ whole genome shotgun (WGS) entry which is preliminary data.</text>
</comment>
<dbReference type="GO" id="GO:0004018">
    <property type="term" value="F:N6-(1,2-dicarboxyethyl)AMP AMP-lyase (fumarate-forming) activity"/>
    <property type="evidence" value="ECO:0007669"/>
    <property type="project" value="TreeGrafter"/>
</dbReference>
<dbReference type="InterPro" id="IPR024083">
    <property type="entry name" value="Fumarase/histidase_N"/>
</dbReference>
<dbReference type="AlphaFoldDB" id="X1KQ00"/>
<dbReference type="Gene3D" id="1.10.275.10">
    <property type="entry name" value="Fumarase/aspartase (N-terminal domain)"/>
    <property type="match status" value="1"/>
</dbReference>
<protein>
    <recommendedName>
        <fullName evidence="3">Fumarate lyase N-terminal domain-containing protein</fullName>
    </recommendedName>
</protein>
<keyword evidence="1" id="KW-0456">Lyase</keyword>
<dbReference type="InterPro" id="IPR008948">
    <property type="entry name" value="L-Aspartase-like"/>
</dbReference>
<name>X1KQ00_9ZZZZ</name>
<reference evidence="2" key="1">
    <citation type="journal article" date="2014" name="Front. Microbiol.">
        <title>High frequency of phylogenetically diverse reductive dehalogenase-homologous genes in deep subseafloor sedimentary metagenomes.</title>
        <authorList>
            <person name="Kawai M."/>
            <person name="Futagami T."/>
            <person name="Toyoda A."/>
            <person name="Takaki Y."/>
            <person name="Nishi S."/>
            <person name="Hori S."/>
            <person name="Arai W."/>
            <person name="Tsubouchi T."/>
            <person name="Morono Y."/>
            <person name="Uchiyama I."/>
            <person name="Ito T."/>
            <person name="Fujiyama A."/>
            <person name="Inagaki F."/>
            <person name="Takami H."/>
        </authorList>
    </citation>
    <scope>NUCLEOTIDE SEQUENCE</scope>
    <source>
        <strain evidence="2">Expedition CK06-06</strain>
    </source>
</reference>
<organism evidence="2">
    <name type="scientific">marine sediment metagenome</name>
    <dbReference type="NCBI Taxonomy" id="412755"/>
    <lineage>
        <taxon>unclassified sequences</taxon>
        <taxon>metagenomes</taxon>
        <taxon>ecological metagenomes</taxon>
    </lineage>
</organism>
<dbReference type="GO" id="GO:0005829">
    <property type="term" value="C:cytosol"/>
    <property type="evidence" value="ECO:0007669"/>
    <property type="project" value="TreeGrafter"/>
</dbReference>
<accession>X1KQ00</accession>
<dbReference type="SUPFAM" id="SSF48557">
    <property type="entry name" value="L-aspartase-like"/>
    <property type="match status" value="1"/>
</dbReference>
<dbReference type="PANTHER" id="PTHR43172:SF1">
    <property type="entry name" value="ADENYLOSUCCINATE LYASE"/>
    <property type="match status" value="1"/>
</dbReference>
<proteinExistence type="predicted"/>
<evidence type="ECO:0000313" key="2">
    <source>
        <dbReference type="EMBL" id="GAH84078.1"/>
    </source>
</evidence>
<dbReference type="GO" id="GO:0044208">
    <property type="term" value="P:'de novo' AMP biosynthetic process"/>
    <property type="evidence" value="ECO:0007669"/>
    <property type="project" value="TreeGrafter"/>
</dbReference>
<evidence type="ECO:0000256" key="1">
    <source>
        <dbReference type="ARBA" id="ARBA00023239"/>
    </source>
</evidence>
<dbReference type="PANTHER" id="PTHR43172">
    <property type="entry name" value="ADENYLOSUCCINATE LYASE"/>
    <property type="match status" value="1"/>
</dbReference>
<evidence type="ECO:0008006" key="3">
    <source>
        <dbReference type="Google" id="ProtNLM"/>
    </source>
</evidence>
<dbReference type="GO" id="GO:0070626">
    <property type="term" value="F:(S)-2-(5-amino-1-(5-phospho-D-ribosyl)imidazole-4-carboxamido) succinate lyase (fumarate-forming) activity"/>
    <property type="evidence" value="ECO:0007669"/>
    <property type="project" value="TreeGrafter"/>
</dbReference>
<sequence length="79" mass="9200">MGKIWKEEEKLELWLKIEILVCQAWAELGEIPQEAVKKIERNAAFDINRIKKIEEKVKHDLIAFLTSVADAIYSPYSVQ</sequence>
<dbReference type="EMBL" id="BARU01038383">
    <property type="protein sequence ID" value="GAH84078.1"/>
    <property type="molecule type" value="Genomic_DNA"/>
</dbReference>
<gene>
    <name evidence="2" type="ORF">S03H2_59674</name>
</gene>